<evidence type="ECO:0000256" key="2">
    <source>
        <dbReference type="ARBA" id="ARBA00022884"/>
    </source>
</evidence>
<dbReference type="InterPro" id="IPR020930">
    <property type="entry name" value="Ribosomal_uL5_bac-type"/>
</dbReference>
<dbReference type="GO" id="GO:0008097">
    <property type="term" value="F:5S rRNA binding"/>
    <property type="evidence" value="ECO:0007669"/>
    <property type="project" value="InterPro"/>
</dbReference>
<keyword evidence="4 5" id="KW-0687">Ribonucleoprotein</keyword>
<dbReference type="Gene3D" id="2.170.120.20">
    <property type="entry name" value="Ribosomal protein L25, beta domain"/>
    <property type="match status" value="1"/>
</dbReference>
<dbReference type="GO" id="GO:0003735">
    <property type="term" value="F:structural constituent of ribosome"/>
    <property type="evidence" value="ECO:0007669"/>
    <property type="project" value="InterPro"/>
</dbReference>
<evidence type="ECO:0000256" key="5">
    <source>
        <dbReference type="HAMAP-Rule" id="MF_01334"/>
    </source>
</evidence>
<dbReference type="CDD" id="cd00495">
    <property type="entry name" value="Ribosomal_L25_TL5_CTC"/>
    <property type="match status" value="1"/>
</dbReference>
<evidence type="ECO:0000256" key="6">
    <source>
        <dbReference type="SAM" id="MobiDB-lite"/>
    </source>
</evidence>
<dbReference type="NCBIfam" id="TIGR00731">
    <property type="entry name" value="bL25_bact_ctc"/>
    <property type="match status" value="1"/>
</dbReference>
<dbReference type="Proteomes" id="UP000366872">
    <property type="component" value="Unassembled WGS sequence"/>
</dbReference>
<dbReference type="GO" id="GO:0022625">
    <property type="term" value="C:cytosolic large ribosomal subunit"/>
    <property type="evidence" value="ECO:0007669"/>
    <property type="project" value="TreeGrafter"/>
</dbReference>
<evidence type="ECO:0000259" key="7">
    <source>
        <dbReference type="Pfam" id="PF01386"/>
    </source>
</evidence>
<dbReference type="InterPro" id="IPR020057">
    <property type="entry name" value="Ribosomal_bL25_b-dom"/>
</dbReference>
<dbReference type="PANTHER" id="PTHR33284">
    <property type="entry name" value="RIBOSOMAL PROTEIN L25/GLN-TRNA SYNTHETASE, ANTI-CODON-BINDING DOMAIN-CONTAINING PROTEIN"/>
    <property type="match status" value="1"/>
</dbReference>
<evidence type="ECO:0000313" key="9">
    <source>
        <dbReference type="EMBL" id="VGO15319.1"/>
    </source>
</evidence>
<keyword evidence="2 5" id="KW-0694">RNA-binding</keyword>
<feature type="domain" description="Large ribosomal subunit protein bL25 beta" evidence="8">
    <location>
        <begin position="104"/>
        <end position="185"/>
    </location>
</feature>
<dbReference type="InterPro" id="IPR029751">
    <property type="entry name" value="Ribosomal_L25_dom"/>
</dbReference>
<dbReference type="AlphaFoldDB" id="A0A6C2U644"/>
<dbReference type="PANTHER" id="PTHR33284:SF1">
    <property type="entry name" value="RIBOSOMAL PROTEIN L25_GLN-TRNA SYNTHETASE, ANTI-CODON-BINDING DOMAIN-CONTAINING PROTEIN"/>
    <property type="match status" value="1"/>
</dbReference>
<feature type="domain" description="Large ribosomal subunit protein bL25 L25" evidence="7">
    <location>
        <begin position="7"/>
        <end position="94"/>
    </location>
</feature>
<dbReference type="InterPro" id="IPR037121">
    <property type="entry name" value="Ribosomal_bL25_C"/>
</dbReference>
<dbReference type="SUPFAM" id="SSF50715">
    <property type="entry name" value="Ribosomal protein L25-like"/>
    <property type="match status" value="1"/>
</dbReference>
<dbReference type="Gene3D" id="2.40.240.10">
    <property type="entry name" value="Ribosomal Protein L25, Chain P"/>
    <property type="match status" value="1"/>
</dbReference>
<comment type="function">
    <text evidence="5">This is one of the proteins that binds to the 5S RNA in the ribosome where it forms part of the central protuberance.</text>
</comment>
<dbReference type="EMBL" id="CAAHFG010000002">
    <property type="protein sequence ID" value="VGO15319.1"/>
    <property type="molecule type" value="Genomic_DNA"/>
</dbReference>
<keyword evidence="1 5" id="KW-0699">rRNA-binding</keyword>
<comment type="subunit">
    <text evidence="5">Part of the 50S ribosomal subunit; part of the 5S rRNA/L5/L18/L25 subcomplex. Contacts the 5S rRNA. Binds to the 5S rRNA independently of L5 and L18.</text>
</comment>
<reference evidence="9 10" key="1">
    <citation type="submission" date="2019-04" db="EMBL/GenBank/DDBJ databases">
        <authorList>
            <person name="Van Vliet M D."/>
        </authorList>
    </citation>
    <scope>NUCLEOTIDE SEQUENCE [LARGE SCALE GENOMIC DNA]</scope>
    <source>
        <strain evidence="9 10">F1</strain>
    </source>
</reference>
<dbReference type="InterPro" id="IPR020056">
    <property type="entry name" value="Rbsml_bL25/Gln-tRNA_synth_N"/>
</dbReference>
<feature type="region of interest" description="Disordered" evidence="6">
    <location>
        <begin position="183"/>
        <end position="210"/>
    </location>
</feature>
<organism evidence="9 10">
    <name type="scientific">Pontiella desulfatans</name>
    <dbReference type="NCBI Taxonomy" id="2750659"/>
    <lineage>
        <taxon>Bacteria</taxon>
        <taxon>Pseudomonadati</taxon>
        <taxon>Kiritimatiellota</taxon>
        <taxon>Kiritimatiellia</taxon>
        <taxon>Kiritimatiellales</taxon>
        <taxon>Pontiellaceae</taxon>
        <taxon>Pontiella</taxon>
    </lineage>
</organism>
<name>A0A6C2U644_PONDE</name>
<accession>A0A6C2U644</accession>
<proteinExistence type="inferred from homology"/>
<sequence length="210" mass="22740">MEDTKLIAKKRDLEGSSNVRRMRNAGSLPAVIYGDDKESVSVELNMHEFEQVLHHSASESIIIDVEVEGEGVTSVLIKDVQHHPVTSDLMHVDLFRVTAGQVLAVDIQLELVGEAAGVKAGGTLDHVMHSIEVECLPKDLVEKIEIDVSEMGIGDALHVSDLQLGAKFKALVDEDAIVAAVAAPRVEEEEDEDGSAASEPEVITEKKDEE</sequence>
<dbReference type="HAMAP" id="MF_01334">
    <property type="entry name" value="Ribosomal_bL25_CTC"/>
    <property type="match status" value="1"/>
</dbReference>
<evidence type="ECO:0000256" key="1">
    <source>
        <dbReference type="ARBA" id="ARBA00022730"/>
    </source>
</evidence>
<evidence type="ECO:0000313" key="10">
    <source>
        <dbReference type="Proteomes" id="UP000366872"/>
    </source>
</evidence>
<protein>
    <recommendedName>
        <fullName evidence="5">Large ribosomal subunit protein bL25</fullName>
    </recommendedName>
    <alternativeName>
        <fullName evidence="5">General stress protein CTC</fullName>
    </alternativeName>
</protein>
<keyword evidence="3 5" id="KW-0689">Ribosomal protein</keyword>
<evidence type="ECO:0000256" key="4">
    <source>
        <dbReference type="ARBA" id="ARBA00023274"/>
    </source>
</evidence>
<keyword evidence="10" id="KW-1185">Reference proteome</keyword>
<comment type="similarity">
    <text evidence="5">Belongs to the bacterial ribosomal protein bL25 family. CTC subfamily.</text>
</comment>
<dbReference type="InterPro" id="IPR001021">
    <property type="entry name" value="Ribosomal_bL25_long"/>
</dbReference>
<evidence type="ECO:0000259" key="8">
    <source>
        <dbReference type="Pfam" id="PF14693"/>
    </source>
</evidence>
<dbReference type="Pfam" id="PF01386">
    <property type="entry name" value="Ribosomal_L25p"/>
    <property type="match status" value="1"/>
</dbReference>
<evidence type="ECO:0000256" key="3">
    <source>
        <dbReference type="ARBA" id="ARBA00022980"/>
    </source>
</evidence>
<dbReference type="Pfam" id="PF14693">
    <property type="entry name" value="Ribosomal_TL5_C"/>
    <property type="match status" value="1"/>
</dbReference>
<dbReference type="GO" id="GO:0006412">
    <property type="term" value="P:translation"/>
    <property type="evidence" value="ECO:0007669"/>
    <property type="project" value="UniProtKB-UniRule"/>
</dbReference>
<dbReference type="RefSeq" id="WP_136080895.1">
    <property type="nucleotide sequence ID" value="NZ_CAAHFG010000002.1"/>
</dbReference>
<gene>
    <name evidence="5 9" type="primary">rplY</name>
    <name evidence="5" type="synonym">ctc</name>
    <name evidence="9" type="ORF">PDESU_03902</name>
</gene>
<dbReference type="InterPro" id="IPR011035">
    <property type="entry name" value="Ribosomal_bL25/Gln-tRNA_synth"/>
</dbReference>